<reference evidence="3" key="1">
    <citation type="submission" date="2019-02" db="EMBL/GenBank/DDBJ databases">
        <authorList>
            <person name="Gruber-Vodicka R. H."/>
            <person name="Seah K. B. B."/>
        </authorList>
    </citation>
    <scope>NUCLEOTIDE SEQUENCE</scope>
    <source>
        <strain evidence="3">BECK_BZ131</strain>
    </source>
</reference>
<feature type="domain" description="Beta-lactamase-related" evidence="2">
    <location>
        <begin position="45"/>
        <end position="398"/>
    </location>
</feature>
<name>A0A450U135_9GAMM</name>
<proteinExistence type="predicted"/>
<dbReference type="PANTHER" id="PTHR46825">
    <property type="entry name" value="D-ALANYL-D-ALANINE-CARBOXYPEPTIDASE/ENDOPEPTIDASE AMPH"/>
    <property type="match status" value="1"/>
</dbReference>
<dbReference type="InterPro" id="IPR050491">
    <property type="entry name" value="AmpC-like"/>
</dbReference>
<evidence type="ECO:0000313" key="3">
    <source>
        <dbReference type="EMBL" id="VFJ76068.1"/>
    </source>
</evidence>
<dbReference type="InterPro" id="IPR001466">
    <property type="entry name" value="Beta-lactam-related"/>
</dbReference>
<sequence length="417" mass="45356">MKLPPYTPKIILVLLGVAFLSVANAASVDIRAEDTTGLRGIEDKIDSIVETYREANNLPGISVAIIRDGQSIYRKGFGWADIEGKKPARAETVYSIGSVSKSIGATLALKLEDEGRLRNGTAFTLNLDQPTSSYLTDIRNASGRGTVSLPAFHNHTVRQLLSHIGCVAGSSGSTVPDIVNQTTHYASAIDAVQSIWNTGLVTKMSDAGLPEGESNNGPCIQGKTWSYSTPGFVFIAAVLESATGRTFNQLLRDELSVPYGLSSMRVQYALPTLPPNDDRASPYDKNNNKISYRDNSWKVPGSGIEIHAVDLARFGWEVLDGEILNPDVRDNRLWRRANVINPNPGYALGWGVTTDANWRPIAEHPGMETGGRALLRVYRDDALVIAILANRREHPVDDVHVFANRIGDAILGEDISH</sequence>
<dbReference type="SUPFAM" id="SSF56601">
    <property type="entry name" value="beta-lactamase/transpeptidase-like"/>
    <property type="match status" value="1"/>
</dbReference>
<evidence type="ECO:0000259" key="2">
    <source>
        <dbReference type="Pfam" id="PF00144"/>
    </source>
</evidence>
<dbReference type="InterPro" id="IPR012338">
    <property type="entry name" value="Beta-lactam/transpept-like"/>
</dbReference>
<accession>A0A450U135</accession>
<keyword evidence="1" id="KW-0732">Signal</keyword>
<dbReference type="Gene3D" id="3.40.710.10">
    <property type="entry name" value="DD-peptidase/beta-lactamase superfamily"/>
    <property type="match status" value="1"/>
</dbReference>
<dbReference type="EMBL" id="CAADFE010000097">
    <property type="protein sequence ID" value="VFJ76068.1"/>
    <property type="molecule type" value="Genomic_DNA"/>
</dbReference>
<dbReference type="Pfam" id="PF00144">
    <property type="entry name" value="Beta-lactamase"/>
    <property type="match status" value="1"/>
</dbReference>
<feature type="signal peptide" evidence="1">
    <location>
        <begin position="1"/>
        <end position="25"/>
    </location>
</feature>
<gene>
    <name evidence="3" type="ORF">BECKFW1821C_GA0114237_10976</name>
</gene>
<feature type="chain" id="PRO_5019373288" evidence="1">
    <location>
        <begin position="26"/>
        <end position="417"/>
    </location>
</feature>
<dbReference type="PANTHER" id="PTHR46825:SF9">
    <property type="entry name" value="BETA-LACTAMASE-RELATED DOMAIN-CONTAINING PROTEIN"/>
    <property type="match status" value="1"/>
</dbReference>
<dbReference type="AlphaFoldDB" id="A0A450U135"/>
<organism evidence="3">
    <name type="scientific">Candidatus Kentrum sp. FW</name>
    <dbReference type="NCBI Taxonomy" id="2126338"/>
    <lineage>
        <taxon>Bacteria</taxon>
        <taxon>Pseudomonadati</taxon>
        <taxon>Pseudomonadota</taxon>
        <taxon>Gammaproteobacteria</taxon>
        <taxon>Candidatus Kentrum</taxon>
    </lineage>
</organism>
<evidence type="ECO:0000256" key="1">
    <source>
        <dbReference type="SAM" id="SignalP"/>
    </source>
</evidence>
<protein>
    <submittedName>
        <fullName evidence="3">CubicO group peptidase, beta-lactamase class C family</fullName>
    </submittedName>
</protein>